<dbReference type="HOGENOM" id="CLU_3000553_0_0_1"/>
<keyword evidence="2" id="KW-1185">Reference proteome</keyword>
<accession>A0CHS4</accession>
<gene>
    <name evidence="1" type="ORF">GSPATT00038443001</name>
</gene>
<dbReference type="AlphaFoldDB" id="A0CHS4"/>
<protein>
    <submittedName>
        <fullName evidence="1">Uncharacterized protein</fullName>
    </submittedName>
</protein>
<dbReference type="RefSeq" id="XP_001437738.1">
    <property type="nucleotide sequence ID" value="XM_001437701.1"/>
</dbReference>
<dbReference type="EMBL" id="CT868079">
    <property type="protein sequence ID" value="CAK70341.1"/>
    <property type="molecule type" value="Genomic_DNA"/>
</dbReference>
<dbReference type="KEGG" id="ptm:GSPATT00038443001"/>
<evidence type="ECO:0000313" key="2">
    <source>
        <dbReference type="Proteomes" id="UP000000600"/>
    </source>
</evidence>
<proteinExistence type="predicted"/>
<reference evidence="1 2" key="1">
    <citation type="journal article" date="2006" name="Nature">
        <title>Global trends of whole-genome duplications revealed by the ciliate Paramecium tetraurelia.</title>
        <authorList>
            <consortium name="Genoscope"/>
            <person name="Aury J.-M."/>
            <person name="Jaillon O."/>
            <person name="Duret L."/>
            <person name="Noel B."/>
            <person name="Jubin C."/>
            <person name="Porcel B.M."/>
            <person name="Segurens B."/>
            <person name="Daubin V."/>
            <person name="Anthouard V."/>
            <person name="Aiach N."/>
            <person name="Arnaiz O."/>
            <person name="Billaut A."/>
            <person name="Beisson J."/>
            <person name="Blanc I."/>
            <person name="Bouhouche K."/>
            <person name="Camara F."/>
            <person name="Duharcourt S."/>
            <person name="Guigo R."/>
            <person name="Gogendeau D."/>
            <person name="Katinka M."/>
            <person name="Keller A.-M."/>
            <person name="Kissmehl R."/>
            <person name="Klotz C."/>
            <person name="Koll F."/>
            <person name="Le Moue A."/>
            <person name="Lepere C."/>
            <person name="Malinsky S."/>
            <person name="Nowacki M."/>
            <person name="Nowak J.K."/>
            <person name="Plattner H."/>
            <person name="Poulain J."/>
            <person name="Ruiz F."/>
            <person name="Serrano V."/>
            <person name="Zagulski M."/>
            <person name="Dessen P."/>
            <person name="Betermier M."/>
            <person name="Weissenbach J."/>
            <person name="Scarpelli C."/>
            <person name="Schachter V."/>
            <person name="Sperling L."/>
            <person name="Meyer E."/>
            <person name="Cohen J."/>
            <person name="Wincker P."/>
        </authorList>
    </citation>
    <scope>NUCLEOTIDE SEQUENCE [LARGE SCALE GENOMIC DNA]</scope>
    <source>
        <strain evidence="1 2">Stock d4-2</strain>
    </source>
</reference>
<name>A0CHS4_PARTE</name>
<dbReference type="InParanoid" id="A0CHS4"/>
<sequence length="57" mass="6805">MKPRKNSCLLKLNQNQLRREKVKQIVVERKDNIGKTVDYKYSQQVQVRKSGFLQTLQ</sequence>
<organism evidence="1 2">
    <name type="scientific">Paramecium tetraurelia</name>
    <dbReference type="NCBI Taxonomy" id="5888"/>
    <lineage>
        <taxon>Eukaryota</taxon>
        <taxon>Sar</taxon>
        <taxon>Alveolata</taxon>
        <taxon>Ciliophora</taxon>
        <taxon>Intramacronucleata</taxon>
        <taxon>Oligohymenophorea</taxon>
        <taxon>Peniculida</taxon>
        <taxon>Parameciidae</taxon>
        <taxon>Paramecium</taxon>
    </lineage>
</organism>
<evidence type="ECO:0000313" key="1">
    <source>
        <dbReference type="EMBL" id="CAK70341.1"/>
    </source>
</evidence>
<dbReference type="Proteomes" id="UP000000600">
    <property type="component" value="Unassembled WGS sequence"/>
</dbReference>
<dbReference type="GeneID" id="5023519"/>